<dbReference type="Proteomes" id="UP000535491">
    <property type="component" value="Unassembled WGS sequence"/>
</dbReference>
<keyword evidence="2" id="KW-1185">Reference proteome</keyword>
<name>A0A7W1WSG2_9BACL</name>
<comment type="caution">
    <text evidence="1">The sequence shown here is derived from an EMBL/GenBank/DDBJ whole genome shotgun (WGS) entry which is preliminary data.</text>
</comment>
<gene>
    <name evidence="1" type="ORF">H1191_12850</name>
</gene>
<proteinExistence type="predicted"/>
<dbReference type="AlphaFoldDB" id="A0A7W1WSG2"/>
<sequence length="168" mass="19750">MDKRFLYKKPNPIGVLDDSDVENDDLASWFLDDSRDVLKNKFEQSPIDELVIELADIFREGDPNFQTLAWLFGSSHIEEDNEEKIMIWRLHEIERTNEDIIRVEMHVDPQSLILRKLYLYVQMFPPLQLIKNKLNDLDPNIAFQETSDGFVIVVRECEIAILKNISQT</sequence>
<evidence type="ECO:0000313" key="1">
    <source>
        <dbReference type="EMBL" id="MBA4495195.1"/>
    </source>
</evidence>
<protein>
    <submittedName>
        <fullName evidence="1">Uncharacterized protein</fullName>
    </submittedName>
</protein>
<dbReference type="EMBL" id="JACEIQ010000013">
    <property type="protein sequence ID" value="MBA4495195.1"/>
    <property type="molecule type" value="Genomic_DNA"/>
</dbReference>
<reference evidence="1 2" key="1">
    <citation type="submission" date="2020-07" db="EMBL/GenBank/DDBJ databases">
        <authorList>
            <person name="Feng H."/>
        </authorList>
    </citation>
    <scope>NUCLEOTIDE SEQUENCE [LARGE SCALE GENOMIC DNA]</scope>
    <source>
        <strain evidence="2">s-10</strain>
    </source>
</reference>
<organism evidence="1 2">
    <name type="scientific">Paenactinomyces guangxiensis</name>
    <dbReference type="NCBI Taxonomy" id="1490290"/>
    <lineage>
        <taxon>Bacteria</taxon>
        <taxon>Bacillati</taxon>
        <taxon>Bacillota</taxon>
        <taxon>Bacilli</taxon>
        <taxon>Bacillales</taxon>
        <taxon>Thermoactinomycetaceae</taxon>
        <taxon>Paenactinomyces</taxon>
    </lineage>
</organism>
<dbReference type="RefSeq" id="WP_181752441.1">
    <property type="nucleotide sequence ID" value="NZ_JACEIQ010000013.1"/>
</dbReference>
<accession>A0A7W1WSG2</accession>
<evidence type="ECO:0000313" key="2">
    <source>
        <dbReference type="Proteomes" id="UP000535491"/>
    </source>
</evidence>